<sequence length="101" mass="11672">MAPEFKTKSVQTQKNRASEKGGSLYTDSSIIIHEHVIRMEQELGRPAYIDELFHQTHIRKVTGDFVDQRSKRTYEQFETIFTQARSQCILSGGSNQLRRPS</sequence>
<evidence type="ECO:0000256" key="1">
    <source>
        <dbReference type="SAM" id="MobiDB-lite"/>
    </source>
</evidence>
<reference evidence="2 3" key="1">
    <citation type="submission" date="2024-08" db="EMBL/GenBank/DDBJ databases">
        <title>Insights into the chromosomal genome structure of Flemingia macrophylla.</title>
        <authorList>
            <person name="Ding Y."/>
            <person name="Zhao Y."/>
            <person name="Bi W."/>
            <person name="Wu M."/>
            <person name="Zhao G."/>
            <person name="Gong Y."/>
            <person name="Li W."/>
            <person name="Zhang P."/>
        </authorList>
    </citation>
    <scope>NUCLEOTIDE SEQUENCE [LARGE SCALE GENOMIC DNA]</scope>
    <source>
        <strain evidence="2">DYQJB</strain>
        <tissue evidence="2">Leaf</tissue>
    </source>
</reference>
<gene>
    <name evidence="2" type="ORF">Fmac_018528</name>
</gene>
<keyword evidence="3" id="KW-1185">Reference proteome</keyword>
<organism evidence="2 3">
    <name type="scientific">Flemingia macrophylla</name>
    <dbReference type="NCBI Taxonomy" id="520843"/>
    <lineage>
        <taxon>Eukaryota</taxon>
        <taxon>Viridiplantae</taxon>
        <taxon>Streptophyta</taxon>
        <taxon>Embryophyta</taxon>
        <taxon>Tracheophyta</taxon>
        <taxon>Spermatophyta</taxon>
        <taxon>Magnoliopsida</taxon>
        <taxon>eudicotyledons</taxon>
        <taxon>Gunneridae</taxon>
        <taxon>Pentapetalae</taxon>
        <taxon>rosids</taxon>
        <taxon>fabids</taxon>
        <taxon>Fabales</taxon>
        <taxon>Fabaceae</taxon>
        <taxon>Papilionoideae</taxon>
        <taxon>50 kb inversion clade</taxon>
        <taxon>NPAAA clade</taxon>
        <taxon>indigoferoid/millettioid clade</taxon>
        <taxon>Phaseoleae</taxon>
        <taxon>Flemingia</taxon>
    </lineage>
</organism>
<evidence type="ECO:0000313" key="3">
    <source>
        <dbReference type="Proteomes" id="UP001603857"/>
    </source>
</evidence>
<dbReference type="InterPro" id="IPR004252">
    <property type="entry name" value="Probable_transposase_24"/>
</dbReference>
<dbReference type="AlphaFoldDB" id="A0ABD1M5L8"/>
<protein>
    <submittedName>
        <fullName evidence="2">Uncharacterized protein</fullName>
    </submittedName>
</protein>
<proteinExistence type="predicted"/>
<evidence type="ECO:0000313" key="2">
    <source>
        <dbReference type="EMBL" id="KAL2330947.1"/>
    </source>
</evidence>
<feature type="region of interest" description="Disordered" evidence="1">
    <location>
        <begin position="1"/>
        <end position="22"/>
    </location>
</feature>
<name>A0ABD1M5L8_9FABA</name>
<dbReference type="EMBL" id="JBGMDY010000006">
    <property type="protein sequence ID" value="KAL2330947.1"/>
    <property type="molecule type" value="Genomic_DNA"/>
</dbReference>
<accession>A0ABD1M5L8</accession>
<dbReference type="Pfam" id="PF03004">
    <property type="entry name" value="Transposase_24"/>
    <property type="match status" value="1"/>
</dbReference>
<dbReference type="Proteomes" id="UP001603857">
    <property type="component" value="Unassembled WGS sequence"/>
</dbReference>
<comment type="caution">
    <text evidence="2">The sequence shown here is derived from an EMBL/GenBank/DDBJ whole genome shotgun (WGS) entry which is preliminary data.</text>
</comment>